<proteinExistence type="predicted"/>
<reference evidence="1" key="1">
    <citation type="submission" date="2022-10" db="EMBL/GenBank/DDBJ databases">
        <title>The complete genomes of actinobacterial strains from the NBC collection.</title>
        <authorList>
            <person name="Joergensen T.S."/>
            <person name="Alvarez Arevalo M."/>
            <person name="Sterndorff E.B."/>
            <person name="Faurdal D."/>
            <person name="Vuksanovic O."/>
            <person name="Mourched A.-S."/>
            <person name="Charusanti P."/>
            <person name="Shaw S."/>
            <person name="Blin K."/>
            <person name="Weber T."/>
        </authorList>
    </citation>
    <scope>NUCLEOTIDE SEQUENCE</scope>
    <source>
        <strain evidence="1">NBC_00060</strain>
    </source>
</reference>
<organism evidence="1">
    <name type="scientific">Streptomyces sp. NBC_00060</name>
    <dbReference type="NCBI Taxonomy" id="2975636"/>
    <lineage>
        <taxon>Bacteria</taxon>
        <taxon>Bacillati</taxon>
        <taxon>Actinomycetota</taxon>
        <taxon>Actinomycetes</taxon>
        <taxon>Kitasatosporales</taxon>
        <taxon>Streptomycetaceae</taxon>
        <taxon>Streptomyces</taxon>
    </lineage>
</organism>
<accession>A0AAU2GZF4</accession>
<gene>
    <name evidence="1" type="ORF">OHV25_16990</name>
</gene>
<dbReference type="EMBL" id="CP108253">
    <property type="protein sequence ID" value="WTU41169.1"/>
    <property type="molecule type" value="Genomic_DNA"/>
</dbReference>
<sequence length="179" mass="18090">MITVVREDREMAMSEPTGAEQLATSQAEIGSASAAVLREVHAARGRKALARAAAACRYAGIEEHDAQAVPRNPAAKAANALRLSAQVLAELDHAPLDPAADARCARNAAAAAAIAAQVARDHGGVTEPSAAAYRAALKASQAAMQAAGSEGMGRNEDLNADADAAEIAASLAAQSAGWI</sequence>
<evidence type="ECO:0000313" key="1">
    <source>
        <dbReference type="EMBL" id="WTU41169.1"/>
    </source>
</evidence>
<name>A0AAU2GZF4_9ACTN</name>
<dbReference type="AlphaFoldDB" id="A0AAU2GZF4"/>
<protein>
    <submittedName>
        <fullName evidence="1">Uncharacterized protein</fullName>
    </submittedName>
</protein>